<dbReference type="InterPro" id="IPR023828">
    <property type="entry name" value="Peptidase_S8_Ser-AS"/>
</dbReference>
<dbReference type="CDD" id="cd05562">
    <property type="entry name" value="Peptidases_S53_like"/>
    <property type="match status" value="1"/>
</dbReference>
<comment type="caution">
    <text evidence="5">Lacks conserved residue(s) required for the propagation of feature annotation.</text>
</comment>
<dbReference type="Proteomes" id="UP001152766">
    <property type="component" value="Unassembled WGS sequence"/>
</dbReference>
<feature type="domain" description="Peptidase S8/S53" evidence="7">
    <location>
        <begin position="359"/>
        <end position="589"/>
    </location>
</feature>
<dbReference type="PANTHER" id="PTHR43806:SF11">
    <property type="entry name" value="CEREVISIN-RELATED"/>
    <property type="match status" value="1"/>
</dbReference>
<keyword evidence="4" id="KW-0720">Serine protease</keyword>
<dbReference type="GO" id="GO:0004252">
    <property type="term" value="F:serine-type endopeptidase activity"/>
    <property type="evidence" value="ECO:0007669"/>
    <property type="project" value="InterPro"/>
</dbReference>
<evidence type="ECO:0000256" key="5">
    <source>
        <dbReference type="PROSITE-ProRule" id="PRU01240"/>
    </source>
</evidence>
<dbReference type="Gene3D" id="3.40.50.200">
    <property type="entry name" value="Peptidase S8/S53 domain"/>
    <property type="match status" value="2"/>
</dbReference>
<evidence type="ECO:0000313" key="9">
    <source>
        <dbReference type="Proteomes" id="UP001152766"/>
    </source>
</evidence>
<reference evidence="8" key="1">
    <citation type="submission" date="2019-02" db="EMBL/GenBank/DDBJ databases">
        <title>Draft genome of the type strain Pelomonas aquatica CCUG 52575T.</title>
        <authorList>
            <person name="Gomila M."/>
            <person name="Lalucat J."/>
        </authorList>
    </citation>
    <scope>NUCLEOTIDE SEQUENCE</scope>
    <source>
        <strain evidence="8">CCUG 52575</strain>
    </source>
</reference>
<comment type="similarity">
    <text evidence="1 5">Belongs to the peptidase S8 family.</text>
</comment>
<evidence type="ECO:0000256" key="4">
    <source>
        <dbReference type="ARBA" id="ARBA00022825"/>
    </source>
</evidence>
<dbReference type="SUPFAM" id="SSF52743">
    <property type="entry name" value="Subtilisin-like"/>
    <property type="match status" value="1"/>
</dbReference>
<comment type="caution">
    <text evidence="8">The sequence shown here is derived from an EMBL/GenBank/DDBJ whole genome shotgun (WGS) entry which is preliminary data.</text>
</comment>
<keyword evidence="9" id="KW-1185">Reference proteome</keyword>
<sequence length="603" mass="61591">MAKRNSIRNTAFALGAVALAASLAGVAQAQTASDPQVTSQMAGLLAEKDARSATQSKIGSQLWYALQAGRVPSDDAQLTVYGSAVDAVKADANGMVRASVRGDFGDGSLASFIAAQGGQVLYVARNRQSALVSVPLSAVEAVAGSAAVGRIGLAAPASTNTGSLTSQGYISHKANQVVASGYDGTGVRIGVISDSVDYLQALIGTGDLPADAVVVPGQSGNTGSSEGTAMMEIVYDLAPGAKLFFATAFNGEQSFANNIRTLRDVYHCDIIVDDVSYFDEPVFQDGVVAQAVNDVVASGALYFSAAANSGNLTSGTSGTWEGDFTPGSASGGVLPAGYTLHQFKPGQDYNVLTAGSKWIGLHWSDAWGSSANDYDLFLLNAAGTAVLCASTDVQAGSGDSIEACYNSKGWPAGSRIVVGKKAGAEPRAIHIDTQRGRLAVATSGATFGHNGAASTVSTAAVYWNSARTGTRPFVGGAANPTETFSSDGPRKIFFRPDGTPITPGNYLFGTGGGRTLNKPDIAAADGVSTRTPGFLPFFGTSAAAPHAAAIAALVKSARPDYTNAQILNALTQTTLDIRAVGIDRDSGAGLVMAREAVNYALTH</sequence>
<dbReference type="InterPro" id="IPR036852">
    <property type="entry name" value="Peptidase_S8/S53_dom_sf"/>
</dbReference>
<dbReference type="InterPro" id="IPR015500">
    <property type="entry name" value="Peptidase_S8_subtilisin-rel"/>
</dbReference>
<evidence type="ECO:0000256" key="6">
    <source>
        <dbReference type="SAM" id="SignalP"/>
    </source>
</evidence>
<evidence type="ECO:0000256" key="2">
    <source>
        <dbReference type="ARBA" id="ARBA00022670"/>
    </source>
</evidence>
<evidence type="ECO:0000313" key="8">
    <source>
        <dbReference type="EMBL" id="MDG0864734.1"/>
    </source>
</evidence>
<dbReference type="PANTHER" id="PTHR43806">
    <property type="entry name" value="PEPTIDASE S8"/>
    <property type="match status" value="1"/>
</dbReference>
<dbReference type="Pfam" id="PF00082">
    <property type="entry name" value="Peptidase_S8"/>
    <property type="match status" value="1"/>
</dbReference>
<dbReference type="RefSeq" id="WP_268147582.1">
    <property type="nucleotide sequence ID" value="NZ_JAPPUW010000003.1"/>
</dbReference>
<name>A0A9X4R6V4_9BURK</name>
<dbReference type="GO" id="GO:0006508">
    <property type="term" value="P:proteolysis"/>
    <property type="evidence" value="ECO:0007669"/>
    <property type="project" value="UniProtKB-KW"/>
</dbReference>
<evidence type="ECO:0000256" key="1">
    <source>
        <dbReference type="ARBA" id="ARBA00011073"/>
    </source>
</evidence>
<dbReference type="AlphaFoldDB" id="A0A9X4R6V4"/>
<dbReference type="PRINTS" id="PR00723">
    <property type="entry name" value="SUBTILISIN"/>
</dbReference>
<dbReference type="PROSITE" id="PS00138">
    <property type="entry name" value="SUBTILASE_SER"/>
    <property type="match status" value="1"/>
</dbReference>
<feature type="signal peptide" evidence="6">
    <location>
        <begin position="1"/>
        <end position="29"/>
    </location>
</feature>
<feature type="chain" id="PRO_5040945496" description="Peptidase S8/S53 domain-containing protein" evidence="6">
    <location>
        <begin position="30"/>
        <end position="603"/>
    </location>
</feature>
<keyword evidence="2" id="KW-0645">Protease</keyword>
<accession>A0A9X4R6V4</accession>
<dbReference type="PROSITE" id="PS51892">
    <property type="entry name" value="SUBTILASE"/>
    <property type="match status" value="1"/>
</dbReference>
<dbReference type="InterPro" id="IPR050131">
    <property type="entry name" value="Peptidase_S8_subtilisin-like"/>
</dbReference>
<organism evidence="8 9">
    <name type="scientific">Pelomonas aquatica</name>
    <dbReference type="NCBI Taxonomy" id="431058"/>
    <lineage>
        <taxon>Bacteria</taxon>
        <taxon>Pseudomonadati</taxon>
        <taxon>Pseudomonadota</taxon>
        <taxon>Betaproteobacteria</taxon>
        <taxon>Burkholderiales</taxon>
        <taxon>Sphaerotilaceae</taxon>
        <taxon>Roseateles</taxon>
    </lineage>
</organism>
<dbReference type="InterPro" id="IPR000209">
    <property type="entry name" value="Peptidase_S8/S53_dom"/>
</dbReference>
<proteinExistence type="inferred from homology"/>
<dbReference type="EMBL" id="SGUG01000039">
    <property type="protein sequence ID" value="MDG0864734.1"/>
    <property type="molecule type" value="Genomic_DNA"/>
</dbReference>
<evidence type="ECO:0000259" key="7">
    <source>
        <dbReference type="Pfam" id="PF00082"/>
    </source>
</evidence>
<evidence type="ECO:0000256" key="3">
    <source>
        <dbReference type="ARBA" id="ARBA00022801"/>
    </source>
</evidence>
<gene>
    <name evidence="8" type="ORF">EXJ73_19930</name>
</gene>
<protein>
    <recommendedName>
        <fullName evidence="7">Peptidase S8/S53 domain-containing protein</fullName>
    </recommendedName>
</protein>
<keyword evidence="3" id="KW-0378">Hydrolase</keyword>
<dbReference type="InterPro" id="IPR034075">
    <property type="entry name" value="Glr3161-like_dom"/>
</dbReference>
<keyword evidence="6" id="KW-0732">Signal</keyword>